<keyword evidence="3" id="KW-1185">Reference proteome</keyword>
<dbReference type="EMBL" id="FXAO01000001">
    <property type="protein sequence ID" value="SMG14073.1"/>
    <property type="molecule type" value="Genomic_DNA"/>
</dbReference>
<dbReference type="InterPro" id="IPR010496">
    <property type="entry name" value="AL/BT2_dom"/>
</dbReference>
<dbReference type="GO" id="GO:0016787">
    <property type="term" value="F:hydrolase activity"/>
    <property type="evidence" value="ECO:0007669"/>
    <property type="project" value="InterPro"/>
</dbReference>
<dbReference type="RefSeq" id="WP_176225584.1">
    <property type="nucleotide sequence ID" value="NZ_FXAO01000001.1"/>
</dbReference>
<proteinExistence type="predicted"/>
<name>A0A1X7IH46_9FLAO</name>
<feature type="domain" description="3-keto-alpha-glucoside-1,2-lyase/3-keto-2-hydroxy-glucal hydratase" evidence="1">
    <location>
        <begin position="33"/>
        <end position="280"/>
    </location>
</feature>
<organism evidence="2 3">
    <name type="scientific">Arenibacter troitsensis</name>
    <dbReference type="NCBI Taxonomy" id="188872"/>
    <lineage>
        <taxon>Bacteria</taxon>
        <taxon>Pseudomonadati</taxon>
        <taxon>Bacteroidota</taxon>
        <taxon>Flavobacteriia</taxon>
        <taxon>Flavobacteriales</taxon>
        <taxon>Flavobacteriaceae</taxon>
        <taxon>Arenibacter</taxon>
    </lineage>
</organism>
<dbReference type="STRING" id="188872.SAMN03080602_00841"/>
<dbReference type="Gene3D" id="2.60.120.560">
    <property type="entry name" value="Exo-inulinase, domain 1"/>
    <property type="match status" value="1"/>
</dbReference>
<evidence type="ECO:0000313" key="2">
    <source>
        <dbReference type="EMBL" id="SMG14073.1"/>
    </source>
</evidence>
<protein>
    <recommendedName>
        <fullName evidence="1">3-keto-alpha-glucoside-1,2-lyase/3-keto-2-hydroxy-glucal hydratase domain-containing protein</fullName>
    </recommendedName>
</protein>
<sequence length="289" mass="33066">MNFIRNPVNWAFAMLSMLMVPYGWSQKNSTESGYKELFNGKDLSGWYTYQRQPEPTSKVVGLKMEDGKYVEPIGLNKDPLGVFTVVELDGGKVIRISGEVFGILVTEEEFEDYHLTLEFKYGEKRYPPRENAKRDSGILYHSFGKEAARGGVWMSSVECQIQEGDTGDLWCVQATTAKVNVETDGDGKFKYNPSGPLQEFDWRGSRYCQRSFDYEKPYGEWNTLDIYAFGDESIHVVNGIKNMHLKDIRYYEADKSTPLTKGKIQLQSEGAEIFYRNIRIGPISKMPNL</sequence>
<evidence type="ECO:0000313" key="3">
    <source>
        <dbReference type="Proteomes" id="UP000193420"/>
    </source>
</evidence>
<dbReference type="Proteomes" id="UP000193420">
    <property type="component" value="Unassembled WGS sequence"/>
</dbReference>
<reference evidence="3" key="1">
    <citation type="submission" date="2017-04" db="EMBL/GenBank/DDBJ databases">
        <authorList>
            <person name="Varghese N."/>
            <person name="Submissions S."/>
        </authorList>
    </citation>
    <scope>NUCLEOTIDE SEQUENCE [LARGE SCALE GENOMIC DNA]</scope>
    <source>
        <strain evidence="3">DSM 19835</strain>
    </source>
</reference>
<dbReference type="Pfam" id="PF06439">
    <property type="entry name" value="3keto-disac_hyd"/>
    <property type="match status" value="1"/>
</dbReference>
<evidence type="ECO:0000259" key="1">
    <source>
        <dbReference type="Pfam" id="PF06439"/>
    </source>
</evidence>
<gene>
    <name evidence="2" type="ORF">SAMN03080602_00841</name>
</gene>
<accession>A0A1X7IH46</accession>
<dbReference type="AlphaFoldDB" id="A0A1X7IH46"/>